<dbReference type="EMBL" id="CP069103">
    <property type="protein sequence ID" value="QSS51454.1"/>
    <property type="molecule type" value="Genomic_DNA"/>
</dbReference>
<name>A0A8A1LG80_AJEC8</name>
<feature type="region of interest" description="Disordered" evidence="1">
    <location>
        <begin position="169"/>
        <end position="222"/>
    </location>
</feature>
<dbReference type="VEuPathDB" id="FungiDB:I7I53_06780"/>
<reference evidence="2" key="1">
    <citation type="submission" date="2021-01" db="EMBL/GenBank/DDBJ databases">
        <title>Chromosome-level genome assembly of a human fungal pathogen reveals clustering of transcriptionally co-regulated genes.</title>
        <authorList>
            <person name="Voorhies M."/>
            <person name="Cohen S."/>
            <person name="Shea T.P."/>
            <person name="Petrus S."/>
            <person name="Munoz J.F."/>
            <person name="Poplawski S."/>
            <person name="Goldman W.E."/>
            <person name="Michael T."/>
            <person name="Cuomo C.A."/>
            <person name="Sil A."/>
            <person name="Beyhan S."/>
        </authorList>
    </citation>
    <scope>NUCLEOTIDE SEQUENCE</scope>
    <source>
        <strain evidence="2">H88</strain>
    </source>
</reference>
<sequence length="528" mass="58586">MALDLDQAMNLGQTIFISASTGDRASTCTLASCGPSNSSTGHNLSASFSILQTTPQAPIRVLFFFPKSSIFYSQVVLSVLYFSGSIMEPLSQSYIQGSFRSRRSHTSLHHISLAPLTSRFPLDGDDGPDPDYIYSNDDEREPSRRFPYSPHHATSSYLASASVPATPPILSRNTSYTNLSKRKTTPTLPRMSRTKLDKMDSEQTRHHRRSKSSTTLRPKLYSPATHQDSEWLLRAGLALSSSTREEKGQSWLVKRDSSTSLVSEEVPDKERRLYSHLSHRNYSRRQRSGLSTPVALSRRASNSHMASKFGSRVDLSMTAASLTEQTSEDCASISDDSVGLVPDFVDESLHSEMAAMSPGHISQENTPSHGGDHNFDDGVYQTVSRRNSAFDSSYSVSTSEFSDSETDDEEEVDEAEMKRLTRERGLGLGRWIDRLVEWTLFSVEDEIPGVTAEPSRQPRQFGDIQHQNSVEEPSNNSNQDEESSETEGENQQQEADDTSVAQLIENPGDEGGWSDVGWLLRVAKSIAF</sequence>
<protein>
    <submittedName>
        <fullName evidence="2">Ornithine carbamoyltransferase, mitochondrial</fullName>
    </submittedName>
</protein>
<dbReference type="GO" id="GO:0016740">
    <property type="term" value="F:transferase activity"/>
    <property type="evidence" value="ECO:0007669"/>
    <property type="project" value="UniProtKB-KW"/>
</dbReference>
<dbReference type="InterPro" id="IPR025040">
    <property type="entry name" value="DUF3984"/>
</dbReference>
<feature type="compositionally biased region" description="Basic and acidic residues" evidence="1">
    <location>
        <begin position="244"/>
        <end position="257"/>
    </location>
</feature>
<feature type="compositionally biased region" description="Acidic residues" evidence="1">
    <location>
        <begin position="479"/>
        <end position="488"/>
    </location>
</feature>
<dbReference type="Pfam" id="PF13136">
    <property type="entry name" value="DUF3984"/>
    <property type="match status" value="1"/>
</dbReference>
<gene>
    <name evidence="2" type="primary">ARG3</name>
    <name evidence="2" type="ORF">I7I53_06780</name>
</gene>
<evidence type="ECO:0000256" key="1">
    <source>
        <dbReference type="SAM" id="MobiDB-lite"/>
    </source>
</evidence>
<dbReference type="AlphaFoldDB" id="A0A8A1LG80"/>
<feature type="compositionally biased region" description="Basic and acidic residues" evidence="1">
    <location>
        <begin position="194"/>
        <end position="204"/>
    </location>
</feature>
<feature type="region of interest" description="Disordered" evidence="1">
    <location>
        <begin position="359"/>
        <end position="416"/>
    </location>
</feature>
<feature type="region of interest" description="Disordered" evidence="1">
    <location>
        <begin position="276"/>
        <end position="309"/>
    </location>
</feature>
<accession>A0A8A1LG80</accession>
<proteinExistence type="predicted"/>
<feature type="region of interest" description="Disordered" evidence="1">
    <location>
        <begin position="119"/>
        <end position="151"/>
    </location>
</feature>
<evidence type="ECO:0000313" key="3">
    <source>
        <dbReference type="Proteomes" id="UP000663419"/>
    </source>
</evidence>
<feature type="compositionally biased region" description="Acidic residues" evidence="1">
    <location>
        <begin position="402"/>
        <end position="414"/>
    </location>
</feature>
<feature type="region of interest" description="Disordered" evidence="1">
    <location>
        <begin position="244"/>
        <end position="264"/>
    </location>
</feature>
<feature type="region of interest" description="Disordered" evidence="1">
    <location>
        <begin position="451"/>
        <end position="515"/>
    </location>
</feature>
<keyword evidence="2" id="KW-0808">Transferase</keyword>
<feature type="compositionally biased region" description="Low complexity" evidence="1">
    <location>
        <begin position="390"/>
        <end position="401"/>
    </location>
</feature>
<feature type="compositionally biased region" description="Basic residues" evidence="1">
    <location>
        <begin position="277"/>
        <end position="287"/>
    </location>
</feature>
<dbReference type="Proteomes" id="UP000663419">
    <property type="component" value="Chromosome 2"/>
</dbReference>
<organism evidence="2 3">
    <name type="scientific">Ajellomyces capsulatus (strain H88)</name>
    <name type="common">Darling's disease fungus</name>
    <name type="synonym">Histoplasma capsulatum</name>
    <dbReference type="NCBI Taxonomy" id="544711"/>
    <lineage>
        <taxon>Eukaryota</taxon>
        <taxon>Fungi</taxon>
        <taxon>Dikarya</taxon>
        <taxon>Ascomycota</taxon>
        <taxon>Pezizomycotina</taxon>
        <taxon>Eurotiomycetes</taxon>
        <taxon>Eurotiomycetidae</taxon>
        <taxon>Onygenales</taxon>
        <taxon>Ajellomycetaceae</taxon>
        <taxon>Histoplasma</taxon>
    </lineage>
</organism>
<evidence type="ECO:0000313" key="2">
    <source>
        <dbReference type="EMBL" id="QSS51454.1"/>
    </source>
</evidence>